<dbReference type="NCBIfam" id="TIGR01426">
    <property type="entry name" value="MGT"/>
    <property type="match status" value="1"/>
</dbReference>
<dbReference type="Pfam" id="PF00201">
    <property type="entry name" value="UDPGT"/>
    <property type="match status" value="1"/>
</dbReference>
<gene>
    <name evidence="4" type="ORF">GCM10017577_54370</name>
</gene>
<dbReference type="GO" id="GO:0016758">
    <property type="term" value="F:hexosyltransferase activity"/>
    <property type="evidence" value="ECO:0007669"/>
    <property type="project" value="InterPro"/>
</dbReference>
<comment type="caution">
    <text evidence="4">The sequence shown here is derived from an EMBL/GenBank/DDBJ whole genome shotgun (WGS) entry which is preliminary data.</text>
</comment>
<dbReference type="InterPro" id="IPR050426">
    <property type="entry name" value="Glycosyltransferase_28"/>
</dbReference>
<dbReference type="PANTHER" id="PTHR48050">
    <property type="entry name" value="STEROL 3-BETA-GLUCOSYLTRANSFERASE"/>
    <property type="match status" value="1"/>
</dbReference>
<name>A0A9W6NY92_9PSEU</name>
<evidence type="ECO:0000256" key="3">
    <source>
        <dbReference type="RuleBase" id="RU003718"/>
    </source>
</evidence>
<dbReference type="AlphaFoldDB" id="A0A9W6NY92"/>
<sequence length="389" mass="41659">MSHILMAGVGAHGHTNPHLGVVAELAERGHRVSWVIPGSFAATVAAAGAVPLVVDSLVPDESRGESWPEDPVAGMSIFLDEAEHVYPQVEKALAGDPPDLVLYDIGGYPGRALAARWCLPLVQLSPSMVAWEGFEEDMAEALAFRNTPEHAAYQRRFRAWLDGLGIALTPDEFAGRPPRCVVEIPRAMQPNADRVDERVYTFVGPALDRRHEEWPADPSGTEQMVLVSLGSNYTRQPDLYRACVEAFAPLGWRVVIAAGAHVSAAEIGPLPSNVEVHRWVPQFAALGHARAFVTHAGSGGCSEGLYQGVPMIAVPQAVDQFGNAALLEALGVGRHVPREEATAERLRQALLELTESPEVATRCAALRAEVRAEGGARAAADVVESLLPA</sequence>
<accession>A0A9W6NY92</accession>
<evidence type="ECO:0000256" key="1">
    <source>
        <dbReference type="ARBA" id="ARBA00009995"/>
    </source>
</evidence>
<comment type="similarity">
    <text evidence="1 3">Belongs to the UDP-glycosyltransferase family.</text>
</comment>
<organism evidence="4 5">
    <name type="scientific">Pseudonocardia halophobica</name>
    <dbReference type="NCBI Taxonomy" id="29401"/>
    <lineage>
        <taxon>Bacteria</taxon>
        <taxon>Bacillati</taxon>
        <taxon>Actinomycetota</taxon>
        <taxon>Actinomycetes</taxon>
        <taxon>Pseudonocardiales</taxon>
        <taxon>Pseudonocardiaceae</taxon>
        <taxon>Pseudonocardia</taxon>
    </lineage>
</organism>
<dbReference type="GO" id="GO:0017000">
    <property type="term" value="P:antibiotic biosynthetic process"/>
    <property type="evidence" value="ECO:0007669"/>
    <property type="project" value="UniProtKB-ARBA"/>
</dbReference>
<dbReference type="InterPro" id="IPR035595">
    <property type="entry name" value="UDP_glycos_trans_CS"/>
</dbReference>
<dbReference type="InterPro" id="IPR002213">
    <property type="entry name" value="UDP_glucos_trans"/>
</dbReference>
<dbReference type="InterPro" id="IPR006326">
    <property type="entry name" value="UDPGT_MGT-like"/>
</dbReference>
<dbReference type="PROSITE" id="PS00375">
    <property type="entry name" value="UDPGT"/>
    <property type="match status" value="1"/>
</dbReference>
<evidence type="ECO:0000313" key="4">
    <source>
        <dbReference type="EMBL" id="GLL14290.1"/>
    </source>
</evidence>
<keyword evidence="2 3" id="KW-0808">Transferase</keyword>
<dbReference type="FunFam" id="3.40.50.2000:FF:000072">
    <property type="entry name" value="Glycosyl transferase"/>
    <property type="match status" value="1"/>
</dbReference>
<reference evidence="4" key="2">
    <citation type="submission" date="2023-01" db="EMBL/GenBank/DDBJ databases">
        <authorList>
            <person name="Sun Q."/>
            <person name="Evtushenko L."/>
        </authorList>
    </citation>
    <scope>NUCLEOTIDE SEQUENCE</scope>
    <source>
        <strain evidence="4">VKM Ac-1069</strain>
    </source>
</reference>
<dbReference type="Gene3D" id="3.40.50.2000">
    <property type="entry name" value="Glycogen Phosphorylase B"/>
    <property type="match status" value="2"/>
</dbReference>
<dbReference type="PANTHER" id="PTHR48050:SF13">
    <property type="entry name" value="STEROL 3-BETA-GLUCOSYLTRANSFERASE UGT80A2"/>
    <property type="match status" value="1"/>
</dbReference>
<dbReference type="Proteomes" id="UP001143463">
    <property type="component" value="Unassembled WGS sequence"/>
</dbReference>
<evidence type="ECO:0000256" key="2">
    <source>
        <dbReference type="ARBA" id="ARBA00022679"/>
    </source>
</evidence>
<reference evidence="4" key="1">
    <citation type="journal article" date="2014" name="Int. J. Syst. Evol. Microbiol.">
        <title>Complete genome sequence of Corynebacterium casei LMG S-19264T (=DSM 44701T), isolated from a smear-ripened cheese.</title>
        <authorList>
            <consortium name="US DOE Joint Genome Institute (JGI-PGF)"/>
            <person name="Walter F."/>
            <person name="Albersmeier A."/>
            <person name="Kalinowski J."/>
            <person name="Ruckert C."/>
        </authorList>
    </citation>
    <scope>NUCLEOTIDE SEQUENCE</scope>
    <source>
        <strain evidence="4">VKM Ac-1069</strain>
    </source>
</reference>
<dbReference type="RefSeq" id="WP_037050021.1">
    <property type="nucleotide sequence ID" value="NZ_BAAAUZ010000026.1"/>
</dbReference>
<evidence type="ECO:0000313" key="5">
    <source>
        <dbReference type="Proteomes" id="UP001143463"/>
    </source>
</evidence>
<dbReference type="EMBL" id="BSFQ01000030">
    <property type="protein sequence ID" value="GLL14290.1"/>
    <property type="molecule type" value="Genomic_DNA"/>
</dbReference>
<proteinExistence type="inferred from homology"/>
<keyword evidence="3" id="KW-0328">Glycosyltransferase</keyword>
<dbReference type="CDD" id="cd03784">
    <property type="entry name" value="GT1_Gtf-like"/>
    <property type="match status" value="1"/>
</dbReference>
<keyword evidence="5" id="KW-1185">Reference proteome</keyword>
<dbReference type="GO" id="GO:0008194">
    <property type="term" value="F:UDP-glycosyltransferase activity"/>
    <property type="evidence" value="ECO:0007669"/>
    <property type="project" value="InterPro"/>
</dbReference>
<protein>
    <submittedName>
        <fullName evidence="4">Macrolide-inactivating glycosyltransferase</fullName>
    </submittedName>
</protein>
<dbReference type="SUPFAM" id="SSF53756">
    <property type="entry name" value="UDP-Glycosyltransferase/glycogen phosphorylase"/>
    <property type="match status" value="1"/>
</dbReference>